<evidence type="ECO:0000313" key="1">
    <source>
        <dbReference type="EMBL" id="SHH67704.1"/>
    </source>
</evidence>
<accession>A0A1M5UXU4</accession>
<gene>
    <name evidence="1" type="ORF">VA7868_00208</name>
</gene>
<name>A0A1M5UXU4_9VIBR</name>
<dbReference type="InterPro" id="IPR010794">
    <property type="entry name" value="MalM"/>
</dbReference>
<dbReference type="OrthoDB" id="5812146at2"/>
<dbReference type="GO" id="GO:0042597">
    <property type="term" value="C:periplasmic space"/>
    <property type="evidence" value="ECO:0007669"/>
    <property type="project" value="InterPro"/>
</dbReference>
<organism evidence="1 2">
    <name type="scientific">Vibrio aerogenes CECT 7868</name>
    <dbReference type="NCBI Taxonomy" id="1216006"/>
    <lineage>
        <taxon>Bacteria</taxon>
        <taxon>Pseudomonadati</taxon>
        <taxon>Pseudomonadota</taxon>
        <taxon>Gammaproteobacteria</taxon>
        <taxon>Vibrionales</taxon>
        <taxon>Vibrionaceae</taxon>
        <taxon>Vibrio</taxon>
    </lineage>
</organism>
<dbReference type="PROSITE" id="PS51257">
    <property type="entry name" value="PROKAR_LIPOPROTEIN"/>
    <property type="match status" value="1"/>
</dbReference>
<dbReference type="EMBL" id="FQXZ01000004">
    <property type="protein sequence ID" value="SHH67704.1"/>
    <property type="molecule type" value="Genomic_DNA"/>
</dbReference>
<evidence type="ECO:0000313" key="2">
    <source>
        <dbReference type="Proteomes" id="UP000184608"/>
    </source>
</evidence>
<protein>
    <submittedName>
        <fullName evidence="1">Maltose regulon periplasmic protein</fullName>
    </submittedName>
</protein>
<dbReference type="Pfam" id="PF07148">
    <property type="entry name" value="MalM"/>
    <property type="match status" value="1"/>
</dbReference>
<reference evidence="1 2" key="1">
    <citation type="submission" date="2016-11" db="EMBL/GenBank/DDBJ databases">
        <authorList>
            <person name="Jaros S."/>
            <person name="Januszkiewicz K."/>
            <person name="Wedrychowicz H."/>
        </authorList>
    </citation>
    <scope>NUCLEOTIDE SEQUENCE [LARGE SCALE GENOMIC DNA]</scope>
    <source>
        <strain evidence="1 2">CECT 7868</strain>
    </source>
</reference>
<keyword evidence="2" id="KW-1185">Reference proteome</keyword>
<dbReference type="RefSeq" id="WP_073602000.1">
    <property type="nucleotide sequence ID" value="NZ_FQXZ01000004.1"/>
</dbReference>
<dbReference type="Proteomes" id="UP000184608">
    <property type="component" value="Unassembled WGS sequence"/>
</dbReference>
<dbReference type="AlphaFoldDB" id="A0A1M5UXU4"/>
<dbReference type="GO" id="GO:0008643">
    <property type="term" value="P:carbohydrate transport"/>
    <property type="evidence" value="ECO:0007669"/>
    <property type="project" value="InterPro"/>
</dbReference>
<proteinExistence type="predicted"/>
<sequence>MNKAFSTFMIGLTVSGCSSVAPPDSHSARQSLSAAQICCSAYAGFYWTEVNKNDPIRLKLNQRSPVWSFPEGNSYFGAFHFSELSGEVSVNIRSTMSTGQVFAPTVLLLDAHFQPRIKWDLTHFEIRYADAFGQNRYEGRFNINAEETPYMVIYTNAEKIGDKVIIPHPAKRRAKESGEPLPIVSDISYARTYQGTMDIQVTTESVRQHPVTPPSPQRHVQDTRVVEADSTHYYHHAIQQAVANHHIDKALALLEEAKILNVPKARQVFIEAINKETVK</sequence>
<dbReference type="STRING" id="1216006.VA7868_00208"/>